<protein>
    <submittedName>
        <fullName evidence="2">YggT family protein</fullName>
    </submittedName>
</protein>
<name>A0AAJ1EXB3_9ACTO</name>
<keyword evidence="1" id="KW-0812">Transmembrane</keyword>
<feature type="transmembrane region" description="Helical" evidence="1">
    <location>
        <begin position="76"/>
        <end position="107"/>
    </location>
</feature>
<dbReference type="Proteomes" id="UP001200537">
    <property type="component" value="Unassembled WGS sequence"/>
</dbReference>
<organism evidence="2 3">
    <name type="scientific">Varibaculum cambriense</name>
    <dbReference type="NCBI Taxonomy" id="184870"/>
    <lineage>
        <taxon>Bacteria</taxon>
        <taxon>Bacillati</taxon>
        <taxon>Actinomycetota</taxon>
        <taxon>Actinomycetes</taxon>
        <taxon>Actinomycetales</taxon>
        <taxon>Actinomycetaceae</taxon>
        <taxon>Varibaculum</taxon>
    </lineage>
</organism>
<evidence type="ECO:0000313" key="3">
    <source>
        <dbReference type="Proteomes" id="UP001200537"/>
    </source>
</evidence>
<dbReference type="AlphaFoldDB" id="A0AAJ1EXB3"/>
<evidence type="ECO:0000313" key="2">
    <source>
        <dbReference type="EMBL" id="MCG4617260.1"/>
    </source>
</evidence>
<accession>A0AAJ1EXB3</accession>
<gene>
    <name evidence="2" type="ORF">L0M99_01945</name>
</gene>
<keyword evidence="1" id="KW-0472">Membrane</keyword>
<dbReference type="Pfam" id="PF02325">
    <property type="entry name" value="CCB3_YggT"/>
    <property type="match status" value="1"/>
</dbReference>
<proteinExistence type="predicted"/>
<comment type="caution">
    <text evidence="2">The sequence shown here is derived from an EMBL/GenBank/DDBJ whole genome shotgun (WGS) entry which is preliminary data.</text>
</comment>
<feature type="transmembrane region" description="Helical" evidence="1">
    <location>
        <begin position="45"/>
        <end position="64"/>
    </location>
</feature>
<reference evidence="2" key="1">
    <citation type="submission" date="2022-01" db="EMBL/GenBank/DDBJ databases">
        <title>Collection of gut derived symbiotic bacterial strains cultured from healthy donors.</title>
        <authorList>
            <person name="Lin H."/>
            <person name="Kohout C."/>
            <person name="Waligurski E."/>
            <person name="Pamer E.G."/>
        </authorList>
    </citation>
    <scope>NUCLEOTIDE SEQUENCE</scope>
    <source>
        <strain evidence="2">DFI.7.46</strain>
    </source>
</reference>
<sequence length="109" mass="12506">MLTLVYWVGQIGRWLLQLYILALIVRAVLSWVMALNPSWRPKNSVTLFLCNVVFGLTDPPLRFLSRFIKPLRLGTIALDLSFIVLFLLVTVLINIWIHLINALLILLHG</sequence>
<dbReference type="EMBL" id="JAKNHJ010000003">
    <property type="protein sequence ID" value="MCG4617260.1"/>
    <property type="molecule type" value="Genomic_DNA"/>
</dbReference>
<keyword evidence="1" id="KW-1133">Transmembrane helix</keyword>
<evidence type="ECO:0000256" key="1">
    <source>
        <dbReference type="SAM" id="Phobius"/>
    </source>
</evidence>
<dbReference type="GO" id="GO:0016020">
    <property type="term" value="C:membrane"/>
    <property type="evidence" value="ECO:0007669"/>
    <property type="project" value="InterPro"/>
</dbReference>
<dbReference type="InterPro" id="IPR003425">
    <property type="entry name" value="CCB3/YggT"/>
</dbReference>
<dbReference type="RefSeq" id="WP_024059280.1">
    <property type="nucleotide sequence ID" value="NZ_CBCTPO010000001.1"/>
</dbReference>
<feature type="transmembrane region" description="Helical" evidence="1">
    <location>
        <begin position="12"/>
        <end position="33"/>
    </location>
</feature>